<comment type="subunit">
    <text evidence="9">The complex comprises the extracytoplasmic solute receptor protein and the two transmembrane proteins.</text>
</comment>
<evidence type="ECO:0000256" key="8">
    <source>
        <dbReference type="ARBA" id="ARBA00038436"/>
    </source>
</evidence>
<reference evidence="13 14" key="1">
    <citation type="submission" date="2020-01" db="EMBL/GenBank/DDBJ databases">
        <title>The possibility of degradation of plastic by Microbulbifer hydrolyticus IRE-31.</title>
        <authorList>
            <person name="Liu L."/>
        </authorList>
    </citation>
    <scope>NUCLEOTIDE SEQUENCE [LARGE SCALE GENOMIC DNA]</scope>
    <source>
        <strain evidence="13 14">IRE-31</strain>
    </source>
</reference>
<feature type="domain" description="Tripartite ATP-independent periplasmic transporters DctQ component" evidence="11">
    <location>
        <begin position="34"/>
        <end position="167"/>
    </location>
</feature>
<comment type="similarity">
    <text evidence="8 9">Belongs to the TRAP transporter small permease family.</text>
</comment>
<sequence>MKYPPQSLLLGTAARLDRFASLSGRMLGWLTLAMVLIQSLIVALRYGFDGGSLALQDTVTYLHGAAFMLGLAYALQAGAHVRVDVFYRTMSARGKAWVDAVGCLVFLLPICAFIAVGSWQFAANSWTVLESSASADGLGGVYLLKSLIPLAAATLALQGVSQFTRALNTLMQVESRSATAEPSKAPDTAAAEQTSGKPHPLVREAAGEASA</sequence>
<protein>
    <recommendedName>
        <fullName evidence="9">TRAP transporter small permease protein</fullName>
    </recommendedName>
</protein>
<dbReference type="RefSeq" id="WP_161856913.1">
    <property type="nucleotide sequence ID" value="NZ_CP047491.1"/>
</dbReference>
<dbReference type="GO" id="GO:0005886">
    <property type="term" value="C:plasma membrane"/>
    <property type="evidence" value="ECO:0007669"/>
    <property type="project" value="UniProtKB-SubCell"/>
</dbReference>
<name>A0A6P1T3Q5_9GAMM</name>
<reference evidence="12 15" key="2">
    <citation type="submission" date="2020-08" db="EMBL/GenBank/DDBJ databases">
        <title>Genomic Encyclopedia of Type Strains, Phase IV (KMG-IV): sequencing the most valuable type-strain genomes for metagenomic binning, comparative biology and taxonomic classification.</title>
        <authorList>
            <person name="Goeker M."/>
        </authorList>
    </citation>
    <scope>NUCLEOTIDE SEQUENCE [LARGE SCALE GENOMIC DNA]</scope>
    <source>
        <strain evidence="12 15">DSM 11525</strain>
    </source>
</reference>
<comment type="function">
    <text evidence="9">Part of the tripartite ATP-independent periplasmic (TRAP) transport system.</text>
</comment>
<dbReference type="PANTHER" id="PTHR35011:SF4">
    <property type="entry name" value="SLL1102 PROTEIN"/>
    <property type="match status" value="1"/>
</dbReference>
<evidence type="ECO:0000256" key="4">
    <source>
        <dbReference type="ARBA" id="ARBA00022519"/>
    </source>
</evidence>
<evidence type="ECO:0000256" key="5">
    <source>
        <dbReference type="ARBA" id="ARBA00022692"/>
    </source>
</evidence>
<evidence type="ECO:0000256" key="3">
    <source>
        <dbReference type="ARBA" id="ARBA00022475"/>
    </source>
</evidence>
<proteinExistence type="inferred from homology"/>
<feature type="transmembrane region" description="Helical" evidence="9">
    <location>
        <begin position="26"/>
        <end position="46"/>
    </location>
</feature>
<dbReference type="Proteomes" id="UP000563601">
    <property type="component" value="Unassembled WGS sequence"/>
</dbReference>
<evidence type="ECO:0000256" key="10">
    <source>
        <dbReference type="SAM" id="MobiDB-lite"/>
    </source>
</evidence>
<dbReference type="InterPro" id="IPR007387">
    <property type="entry name" value="TRAP_DctQ"/>
</dbReference>
<evidence type="ECO:0000256" key="9">
    <source>
        <dbReference type="RuleBase" id="RU369079"/>
    </source>
</evidence>
<feature type="region of interest" description="Disordered" evidence="10">
    <location>
        <begin position="177"/>
        <end position="211"/>
    </location>
</feature>
<feature type="transmembrane region" description="Helical" evidence="9">
    <location>
        <begin position="142"/>
        <end position="161"/>
    </location>
</feature>
<evidence type="ECO:0000313" key="12">
    <source>
        <dbReference type="EMBL" id="MBB5211697.1"/>
    </source>
</evidence>
<evidence type="ECO:0000256" key="1">
    <source>
        <dbReference type="ARBA" id="ARBA00004429"/>
    </source>
</evidence>
<gene>
    <name evidence="13" type="ORF">GTQ55_00330</name>
    <name evidence="12" type="ORF">HNQ53_001915</name>
</gene>
<evidence type="ECO:0000259" key="11">
    <source>
        <dbReference type="Pfam" id="PF04290"/>
    </source>
</evidence>
<comment type="subcellular location">
    <subcellularLocation>
        <location evidence="1 9">Cell inner membrane</location>
        <topology evidence="1 9">Multi-pass membrane protein</topology>
    </subcellularLocation>
</comment>
<keyword evidence="2 9" id="KW-0813">Transport</keyword>
<evidence type="ECO:0000256" key="2">
    <source>
        <dbReference type="ARBA" id="ARBA00022448"/>
    </source>
</evidence>
<dbReference type="Proteomes" id="UP000464675">
    <property type="component" value="Chromosome"/>
</dbReference>
<evidence type="ECO:0000313" key="15">
    <source>
        <dbReference type="Proteomes" id="UP000563601"/>
    </source>
</evidence>
<dbReference type="InterPro" id="IPR055348">
    <property type="entry name" value="DctQ"/>
</dbReference>
<evidence type="ECO:0000256" key="6">
    <source>
        <dbReference type="ARBA" id="ARBA00022989"/>
    </source>
</evidence>
<dbReference type="OrthoDB" id="9795655at2"/>
<keyword evidence="5 9" id="KW-0812">Transmembrane</keyword>
<keyword evidence="7 9" id="KW-0472">Membrane</keyword>
<dbReference type="EMBL" id="CP047491">
    <property type="protein sequence ID" value="QHQ37574.1"/>
    <property type="molecule type" value="Genomic_DNA"/>
</dbReference>
<dbReference type="Pfam" id="PF04290">
    <property type="entry name" value="DctQ"/>
    <property type="match status" value="1"/>
</dbReference>
<keyword evidence="6 9" id="KW-1133">Transmembrane helix</keyword>
<feature type="transmembrane region" description="Helical" evidence="9">
    <location>
        <begin position="96"/>
        <end position="122"/>
    </location>
</feature>
<keyword evidence="4 9" id="KW-0997">Cell inner membrane</keyword>
<dbReference type="GO" id="GO:0022857">
    <property type="term" value="F:transmembrane transporter activity"/>
    <property type="evidence" value="ECO:0007669"/>
    <property type="project" value="UniProtKB-UniRule"/>
</dbReference>
<organism evidence="12 15">
    <name type="scientific">Microbulbifer hydrolyticus</name>
    <dbReference type="NCBI Taxonomy" id="48074"/>
    <lineage>
        <taxon>Bacteria</taxon>
        <taxon>Pseudomonadati</taxon>
        <taxon>Pseudomonadota</taxon>
        <taxon>Gammaproteobacteria</taxon>
        <taxon>Cellvibrionales</taxon>
        <taxon>Microbulbiferaceae</taxon>
        <taxon>Microbulbifer</taxon>
    </lineage>
</organism>
<dbReference type="AlphaFoldDB" id="A0A6P1T3Q5"/>
<keyword evidence="3" id="KW-1003">Cell membrane</keyword>
<dbReference type="EMBL" id="JACHHR010000002">
    <property type="protein sequence ID" value="MBB5211697.1"/>
    <property type="molecule type" value="Genomic_DNA"/>
</dbReference>
<keyword evidence="14" id="KW-1185">Reference proteome</keyword>
<accession>A0A6P1T3Q5</accession>
<feature type="compositionally biased region" description="Basic and acidic residues" evidence="10">
    <location>
        <begin position="201"/>
        <end position="211"/>
    </location>
</feature>
<dbReference type="PANTHER" id="PTHR35011">
    <property type="entry name" value="2,3-DIKETO-L-GULONATE TRAP TRANSPORTER SMALL PERMEASE PROTEIN YIAM"/>
    <property type="match status" value="1"/>
</dbReference>
<evidence type="ECO:0000313" key="14">
    <source>
        <dbReference type="Proteomes" id="UP000464675"/>
    </source>
</evidence>
<feature type="transmembrane region" description="Helical" evidence="9">
    <location>
        <begin position="58"/>
        <end position="75"/>
    </location>
</feature>
<evidence type="ECO:0000256" key="7">
    <source>
        <dbReference type="ARBA" id="ARBA00023136"/>
    </source>
</evidence>
<evidence type="ECO:0000313" key="13">
    <source>
        <dbReference type="EMBL" id="QHQ37574.1"/>
    </source>
</evidence>